<proteinExistence type="predicted"/>
<name>A0ABR0QAV8_GOSAR</name>
<organism evidence="1 2">
    <name type="scientific">Gossypium arboreum</name>
    <name type="common">Tree cotton</name>
    <name type="synonym">Gossypium nanking</name>
    <dbReference type="NCBI Taxonomy" id="29729"/>
    <lineage>
        <taxon>Eukaryota</taxon>
        <taxon>Viridiplantae</taxon>
        <taxon>Streptophyta</taxon>
        <taxon>Embryophyta</taxon>
        <taxon>Tracheophyta</taxon>
        <taxon>Spermatophyta</taxon>
        <taxon>Magnoliopsida</taxon>
        <taxon>eudicotyledons</taxon>
        <taxon>Gunneridae</taxon>
        <taxon>Pentapetalae</taxon>
        <taxon>rosids</taxon>
        <taxon>malvids</taxon>
        <taxon>Malvales</taxon>
        <taxon>Malvaceae</taxon>
        <taxon>Malvoideae</taxon>
        <taxon>Gossypium</taxon>
    </lineage>
</organism>
<gene>
    <name evidence="1" type="ORF">PVK06_012110</name>
</gene>
<evidence type="ECO:0000313" key="1">
    <source>
        <dbReference type="EMBL" id="KAK5836326.1"/>
    </source>
</evidence>
<dbReference type="EMBL" id="JARKNE010000004">
    <property type="protein sequence ID" value="KAK5836326.1"/>
    <property type="molecule type" value="Genomic_DNA"/>
</dbReference>
<protein>
    <submittedName>
        <fullName evidence="1">Uncharacterized protein</fullName>
    </submittedName>
</protein>
<keyword evidence="2" id="KW-1185">Reference proteome</keyword>
<accession>A0ABR0QAV8</accession>
<evidence type="ECO:0000313" key="2">
    <source>
        <dbReference type="Proteomes" id="UP001358586"/>
    </source>
</evidence>
<sequence length="60" mass="6725">MDRSIMGEPDNRHYAGTSSNFSDTRRCCLINIIQNFEGIFNLPSYPKDSTVVDVRELSGG</sequence>
<comment type="caution">
    <text evidence="1">The sequence shown here is derived from an EMBL/GenBank/DDBJ whole genome shotgun (WGS) entry which is preliminary data.</text>
</comment>
<reference evidence="1 2" key="1">
    <citation type="submission" date="2023-03" db="EMBL/GenBank/DDBJ databases">
        <title>WGS of Gossypium arboreum.</title>
        <authorList>
            <person name="Yu D."/>
        </authorList>
    </citation>
    <scope>NUCLEOTIDE SEQUENCE [LARGE SCALE GENOMIC DNA]</scope>
    <source>
        <tissue evidence="1">Leaf</tissue>
    </source>
</reference>
<dbReference type="Proteomes" id="UP001358586">
    <property type="component" value="Chromosome 4"/>
</dbReference>